<dbReference type="InterPro" id="IPR036388">
    <property type="entry name" value="WH-like_DNA-bd_sf"/>
</dbReference>
<dbReference type="CDD" id="cd07377">
    <property type="entry name" value="WHTH_GntR"/>
    <property type="match status" value="1"/>
</dbReference>
<dbReference type="Proteomes" id="UP000004980">
    <property type="component" value="Unassembled WGS sequence"/>
</dbReference>
<dbReference type="InterPro" id="IPR036390">
    <property type="entry name" value="WH_DNA-bd_sf"/>
</dbReference>
<evidence type="ECO:0000313" key="8">
    <source>
        <dbReference type="Proteomes" id="UP000004980"/>
    </source>
</evidence>
<keyword evidence="3" id="KW-0805">Transcription regulation</keyword>
<dbReference type="Gene3D" id="1.10.10.10">
    <property type="entry name" value="Winged helix-like DNA-binding domain superfamily/Winged helix DNA-binding domain"/>
    <property type="match status" value="1"/>
</dbReference>
<dbReference type="PANTHER" id="PTHR46577:SF1">
    <property type="entry name" value="HTH-TYPE TRANSCRIPTIONAL REGULATORY PROTEIN GABR"/>
    <property type="match status" value="1"/>
</dbReference>
<evidence type="ECO:0000256" key="1">
    <source>
        <dbReference type="ARBA" id="ARBA00005384"/>
    </source>
</evidence>
<keyword evidence="5" id="KW-0804">Transcription</keyword>
<evidence type="ECO:0000259" key="6">
    <source>
        <dbReference type="PROSITE" id="PS50949"/>
    </source>
</evidence>
<dbReference type="InterPro" id="IPR051446">
    <property type="entry name" value="HTH_trans_reg/aminotransferase"/>
</dbReference>
<dbReference type="SMART" id="SM00345">
    <property type="entry name" value="HTH_GNTR"/>
    <property type="match status" value="1"/>
</dbReference>
<evidence type="ECO:0000256" key="5">
    <source>
        <dbReference type="ARBA" id="ARBA00023163"/>
    </source>
</evidence>
<dbReference type="RefSeq" id="WP_009770820.1">
    <property type="nucleotide sequence ID" value="NZ_AKAU01000285.1"/>
</dbReference>
<name>A0ABN0F601_9BURK</name>
<dbReference type="Pfam" id="PF00155">
    <property type="entry name" value="Aminotran_1_2"/>
    <property type="match status" value="1"/>
</dbReference>
<comment type="similarity">
    <text evidence="1">In the C-terminal section; belongs to the class-I pyridoxal-phosphate-dependent aminotransferase family.</text>
</comment>
<dbReference type="EMBL" id="AKAU01000285">
    <property type="protein sequence ID" value="EIM94063.1"/>
    <property type="molecule type" value="Genomic_DNA"/>
</dbReference>
<dbReference type="InterPro" id="IPR004839">
    <property type="entry name" value="Aminotransferase_I/II_large"/>
</dbReference>
<dbReference type="Gene3D" id="3.40.640.10">
    <property type="entry name" value="Type I PLP-dependent aspartate aminotransferase-like (Major domain)"/>
    <property type="match status" value="1"/>
</dbReference>
<evidence type="ECO:0000313" key="7">
    <source>
        <dbReference type="EMBL" id="EIM94063.1"/>
    </source>
</evidence>
<dbReference type="InterPro" id="IPR015424">
    <property type="entry name" value="PyrdxlP-dep_Trfase"/>
</dbReference>
<evidence type="ECO:0000256" key="2">
    <source>
        <dbReference type="ARBA" id="ARBA00022898"/>
    </source>
</evidence>
<dbReference type="CDD" id="cd00609">
    <property type="entry name" value="AAT_like"/>
    <property type="match status" value="1"/>
</dbReference>
<dbReference type="InterPro" id="IPR015421">
    <property type="entry name" value="PyrdxlP-dep_Trfase_major"/>
</dbReference>
<evidence type="ECO:0000256" key="4">
    <source>
        <dbReference type="ARBA" id="ARBA00023125"/>
    </source>
</evidence>
<dbReference type="Pfam" id="PF00392">
    <property type="entry name" value="GntR"/>
    <property type="match status" value="1"/>
</dbReference>
<keyword evidence="4" id="KW-0238">DNA-binding</keyword>
<dbReference type="PANTHER" id="PTHR46577">
    <property type="entry name" value="HTH-TYPE TRANSCRIPTIONAL REGULATORY PROTEIN GABR"/>
    <property type="match status" value="1"/>
</dbReference>
<evidence type="ECO:0000256" key="3">
    <source>
        <dbReference type="ARBA" id="ARBA00023015"/>
    </source>
</evidence>
<dbReference type="SUPFAM" id="SSF53383">
    <property type="entry name" value="PLP-dependent transferases"/>
    <property type="match status" value="1"/>
</dbReference>
<protein>
    <submittedName>
        <fullName evidence="7">Transcription regulator protein</fullName>
    </submittedName>
</protein>
<dbReference type="SUPFAM" id="SSF46785">
    <property type="entry name" value="Winged helix' DNA-binding domain"/>
    <property type="match status" value="1"/>
</dbReference>
<dbReference type="PROSITE" id="PS50949">
    <property type="entry name" value="HTH_GNTR"/>
    <property type="match status" value="1"/>
</dbReference>
<reference evidence="7 8" key="1">
    <citation type="journal article" date="2012" name="J. Bacteriol.">
        <title>Draft Genome Sequence of the Soil Bacterium Burkholderia terrae Strain BS001, Which Interacts with Fungal Surface Structures.</title>
        <authorList>
            <person name="Nazir R."/>
            <person name="Hansen M.A."/>
            <person name="Sorensen S."/>
            <person name="van Elsas J.D."/>
        </authorList>
    </citation>
    <scope>NUCLEOTIDE SEQUENCE [LARGE SCALE GENOMIC DNA]</scope>
    <source>
        <strain evidence="7 8">BS001</strain>
    </source>
</reference>
<sequence length="468" mass="51130">MTIKRKKQKLKGMDWLSPLSSDGGPRYQQIADLLERAISDGLLKPGDRLPPQRLLAETLGVDLTTVTRGYDEARQRRLLEAYGHRGTYVSAPPGELTQWVDLSMNIPPVPAQIDLTALLKQGLTQLSIRSDVNLLMTYQIGGGSPADRLAGSQWLMPMLGALDPSKVVICPGAQSALASAILTLTEPGETVLTEELVYPGLRTAVHQLGRRIEPVRADEDGMLPDELERACREHGSRVVYLNPTLQNPSTRTIPAERRRELIAAASRAHARIIEDDPYWLFARNAPEPMATLAPDRVIYVSTLSKCLSPGLRTAFVVLPEVGLEDRFLSAMRSLVLMSMPLASALVTLWIQDGSAHTLLEGVKAEVRARQMLAAQILSGIEQSPPSEGIHIWHSLPNHWEARDLAQAVRADSLAVASPDAFFLGPGKPPGAIRISLGGGRDRNQLSTALRNLATLLARKPAERIDFVV</sequence>
<gene>
    <name evidence="7" type="ORF">WQE_46329</name>
</gene>
<organism evidence="7 8">
    <name type="scientific">Paraburkholderia hospita</name>
    <dbReference type="NCBI Taxonomy" id="169430"/>
    <lineage>
        <taxon>Bacteria</taxon>
        <taxon>Pseudomonadati</taxon>
        <taxon>Pseudomonadota</taxon>
        <taxon>Betaproteobacteria</taxon>
        <taxon>Burkholderiales</taxon>
        <taxon>Burkholderiaceae</taxon>
        <taxon>Paraburkholderia</taxon>
    </lineage>
</organism>
<accession>A0ABN0F601</accession>
<proteinExistence type="inferred from homology"/>
<keyword evidence="2" id="KW-0663">Pyridoxal phosphate</keyword>
<feature type="domain" description="HTH gntR-type" evidence="6">
    <location>
        <begin position="24"/>
        <end position="92"/>
    </location>
</feature>
<dbReference type="InterPro" id="IPR000524">
    <property type="entry name" value="Tscrpt_reg_HTH_GntR"/>
</dbReference>
<comment type="caution">
    <text evidence="7">The sequence shown here is derived from an EMBL/GenBank/DDBJ whole genome shotgun (WGS) entry which is preliminary data.</text>
</comment>
<keyword evidence="8" id="KW-1185">Reference proteome</keyword>